<keyword evidence="3 8" id="KW-0238">DNA-binding</keyword>
<dbReference type="InterPro" id="IPR039420">
    <property type="entry name" value="WalR-like"/>
</dbReference>
<dbReference type="Pfam" id="PF00072">
    <property type="entry name" value="Response_reg"/>
    <property type="match status" value="1"/>
</dbReference>
<reference evidence="8 9" key="1">
    <citation type="submission" date="2017-12" db="EMBL/GenBank/DDBJ databases">
        <title>Phylogenetic diversity of female urinary microbiome.</title>
        <authorList>
            <person name="Thomas-White K."/>
            <person name="Wolfe A.J."/>
        </authorList>
    </citation>
    <scope>NUCLEOTIDE SEQUENCE [LARGE SCALE GENOMIC DNA]</scope>
    <source>
        <strain evidence="8 9">UMB0319</strain>
    </source>
</reference>
<dbReference type="PANTHER" id="PTHR43214">
    <property type="entry name" value="TWO-COMPONENT RESPONSE REGULATOR"/>
    <property type="match status" value="1"/>
</dbReference>
<dbReference type="AlphaFoldDB" id="A0A2I1KRI9"/>
<evidence type="ECO:0000256" key="3">
    <source>
        <dbReference type="ARBA" id="ARBA00023125"/>
    </source>
</evidence>
<keyword evidence="4" id="KW-0804">Transcription</keyword>
<dbReference type="EMBL" id="PKHA01000009">
    <property type="protein sequence ID" value="PKY98249.1"/>
    <property type="molecule type" value="Genomic_DNA"/>
</dbReference>
<dbReference type="GO" id="GO:0003677">
    <property type="term" value="F:DNA binding"/>
    <property type="evidence" value="ECO:0007669"/>
    <property type="project" value="UniProtKB-KW"/>
</dbReference>
<dbReference type="SMART" id="SM00448">
    <property type="entry name" value="REC"/>
    <property type="match status" value="1"/>
</dbReference>
<protein>
    <submittedName>
        <fullName evidence="8">DNA-binding response regulator</fullName>
    </submittedName>
</protein>
<proteinExistence type="predicted"/>
<dbReference type="PROSITE" id="PS50043">
    <property type="entry name" value="HTH_LUXR_2"/>
    <property type="match status" value="1"/>
</dbReference>
<evidence type="ECO:0000256" key="2">
    <source>
        <dbReference type="ARBA" id="ARBA00023015"/>
    </source>
</evidence>
<evidence type="ECO:0000256" key="5">
    <source>
        <dbReference type="PROSITE-ProRule" id="PRU00169"/>
    </source>
</evidence>
<evidence type="ECO:0000313" key="9">
    <source>
        <dbReference type="Proteomes" id="UP000234778"/>
    </source>
</evidence>
<feature type="domain" description="HTH luxR-type" evidence="6">
    <location>
        <begin position="168"/>
        <end position="233"/>
    </location>
</feature>
<keyword evidence="2" id="KW-0805">Transcription regulation</keyword>
<evidence type="ECO:0000259" key="6">
    <source>
        <dbReference type="PROSITE" id="PS50043"/>
    </source>
</evidence>
<dbReference type="InterPro" id="IPR011006">
    <property type="entry name" value="CheY-like_superfamily"/>
</dbReference>
<keyword evidence="1 5" id="KW-0597">Phosphoprotein</keyword>
<sequence>MSVIRLALTDDEPLLTAGLAMILDAQDDMEVVWQATSGAQALRQVQDEQVDLLLLDVQMPGIDGIETTRCLTSQGWGGKVVILTTFDTDGYVLGAIEVGAAGFLLKSTPPQELLAAIRTVHAGDSVISPGPTRRLLAAVRGGASSLHAAPASALHSDPGQVITAEGTPPADLSGLTHREREILRLIALGLSNQELCDRLWLSMPTVKTHVSHLLAKTGARDRVHLVLTALRCGAVRFDEVLTLSVA</sequence>
<dbReference type="CDD" id="cd06170">
    <property type="entry name" value="LuxR_C_like"/>
    <property type="match status" value="1"/>
</dbReference>
<dbReference type="Gene3D" id="3.40.50.2300">
    <property type="match status" value="1"/>
</dbReference>
<dbReference type="InterPro" id="IPR016032">
    <property type="entry name" value="Sig_transdc_resp-reg_C-effctor"/>
</dbReference>
<dbReference type="GO" id="GO:0000160">
    <property type="term" value="P:phosphorelay signal transduction system"/>
    <property type="evidence" value="ECO:0007669"/>
    <property type="project" value="InterPro"/>
</dbReference>
<name>A0A2I1KRI9_9ACTO</name>
<comment type="caution">
    <text evidence="8">The sequence shown here is derived from an EMBL/GenBank/DDBJ whole genome shotgun (WGS) entry which is preliminary data.</text>
</comment>
<dbReference type="InterPro" id="IPR058245">
    <property type="entry name" value="NreC/VraR/RcsB-like_REC"/>
</dbReference>
<dbReference type="Proteomes" id="UP000234778">
    <property type="component" value="Unassembled WGS sequence"/>
</dbReference>
<evidence type="ECO:0000313" key="8">
    <source>
        <dbReference type="EMBL" id="PKY98249.1"/>
    </source>
</evidence>
<dbReference type="InterPro" id="IPR001789">
    <property type="entry name" value="Sig_transdc_resp-reg_receiver"/>
</dbReference>
<feature type="modified residue" description="4-aspartylphosphate" evidence="5">
    <location>
        <position position="56"/>
    </location>
</feature>
<dbReference type="SUPFAM" id="SSF52172">
    <property type="entry name" value="CheY-like"/>
    <property type="match status" value="1"/>
</dbReference>
<feature type="domain" description="Response regulatory" evidence="7">
    <location>
        <begin position="5"/>
        <end position="121"/>
    </location>
</feature>
<dbReference type="Pfam" id="PF00196">
    <property type="entry name" value="GerE"/>
    <property type="match status" value="1"/>
</dbReference>
<accession>A0A2I1KRI9</accession>
<dbReference type="PROSITE" id="PS50110">
    <property type="entry name" value="RESPONSE_REGULATORY"/>
    <property type="match status" value="1"/>
</dbReference>
<dbReference type="SUPFAM" id="SSF46894">
    <property type="entry name" value="C-terminal effector domain of the bipartite response regulators"/>
    <property type="match status" value="1"/>
</dbReference>
<dbReference type="GeneID" id="81708964"/>
<dbReference type="CDD" id="cd17535">
    <property type="entry name" value="REC_NarL-like"/>
    <property type="match status" value="1"/>
</dbReference>
<dbReference type="SMART" id="SM00421">
    <property type="entry name" value="HTH_LUXR"/>
    <property type="match status" value="1"/>
</dbReference>
<dbReference type="PANTHER" id="PTHR43214:SF24">
    <property type="entry name" value="TRANSCRIPTIONAL REGULATORY PROTEIN NARL-RELATED"/>
    <property type="match status" value="1"/>
</dbReference>
<dbReference type="GO" id="GO:0006355">
    <property type="term" value="P:regulation of DNA-templated transcription"/>
    <property type="evidence" value="ECO:0007669"/>
    <property type="project" value="InterPro"/>
</dbReference>
<organism evidence="8 9">
    <name type="scientific">Actinomyces urogenitalis</name>
    <dbReference type="NCBI Taxonomy" id="103621"/>
    <lineage>
        <taxon>Bacteria</taxon>
        <taxon>Bacillati</taxon>
        <taxon>Actinomycetota</taxon>
        <taxon>Actinomycetes</taxon>
        <taxon>Actinomycetales</taxon>
        <taxon>Actinomycetaceae</taxon>
        <taxon>Actinomyces</taxon>
    </lineage>
</organism>
<evidence type="ECO:0000256" key="4">
    <source>
        <dbReference type="ARBA" id="ARBA00023163"/>
    </source>
</evidence>
<dbReference type="RefSeq" id="WP_006549258.1">
    <property type="nucleotide sequence ID" value="NZ_JASPEK010000053.1"/>
</dbReference>
<gene>
    <name evidence="8" type="ORF">CYJ26_08460</name>
</gene>
<evidence type="ECO:0000259" key="7">
    <source>
        <dbReference type="PROSITE" id="PS50110"/>
    </source>
</evidence>
<evidence type="ECO:0000256" key="1">
    <source>
        <dbReference type="ARBA" id="ARBA00022553"/>
    </source>
</evidence>
<dbReference type="InterPro" id="IPR000792">
    <property type="entry name" value="Tscrpt_reg_LuxR_C"/>
</dbReference>
<dbReference type="PRINTS" id="PR00038">
    <property type="entry name" value="HTHLUXR"/>
</dbReference>